<name>A0A2T0U6C7_9MICO</name>
<keyword evidence="1" id="KW-0812">Transmembrane</keyword>
<feature type="transmembrane region" description="Helical" evidence="1">
    <location>
        <begin position="89"/>
        <end position="116"/>
    </location>
</feature>
<keyword evidence="1" id="KW-1133">Transmembrane helix</keyword>
<dbReference type="Proteomes" id="UP000237822">
    <property type="component" value="Unassembled WGS sequence"/>
</dbReference>
<gene>
    <name evidence="2" type="ORF">BCF74_12837</name>
</gene>
<dbReference type="EMBL" id="PVTI01000028">
    <property type="protein sequence ID" value="PRY53418.1"/>
    <property type="molecule type" value="Genomic_DNA"/>
</dbReference>
<comment type="caution">
    <text evidence="2">The sequence shown here is derived from an EMBL/GenBank/DDBJ whole genome shotgun (WGS) entry which is preliminary data.</text>
</comment>
<proteinExistence type="predicted"/>
<dbReference type="AlphaFoldDB" id="A0A2T0U6C7"/>
<organism evidence="2 3">
    <name type="scientific">Knoellia remsis</name>
    <dbReference type="NCBI Taxonomy" id="407159"/>
    <lineage>
        <taxon>Bacteria</taxon>
        <taxon>Bacillati</taxon>
        <taxon>Actinomycetota</taxon>
        <taxon>Actinomycetes</taxon>
        <taxon>Micrococcales</taxon>
        <taxon>Intrasporangiaceae</taxon>
        <taxon>Knoellia</taxon>
    </lineage>
</organism>
<keyword evidence="3" id="KW-1185">Reference proteome</keyword>
<feature type="transmembrane region" description="Helical" evidence="1">
    <location>
        <begin position="48"/>
        <end position="69"/>
    </location>
</feature>
<sequence length="126" mass="13585">MLARMPRRRQTGPMPDVFETFAHRVDEHGDDPQADPTRVDPGQIAKGAGVSLGLMVLAGVGFVLGFWTGTQNEPDLAYDNIVWEGVIKVGFAALCGLLAAAALLALAALAIGIPWAQRQRQRRRGH</sequence>
<protein>
    <submittedName>
        <fullName evidence="2">Uncharacterized protein</fullName>
    </submittedName>
</protein>
<reference evidence="2 3" key="1">
    <citation type="submission" date="2018-03" db="EMBL/GenBank/DDBJ databases">
        <title>Genomic Encyclopedia of Archaeal and Bacterial Type Strains, Phase II (KMG-II): from individual species to whole genera.</title>
        <authorList>
            <person name="Goeker M."/>
        </authorList>
    </citation>
    <scope>NUCLEOTIDE SEQUENCE [LARGE SCALE GENOMIC DNA]</scope>
    <source>
        <strain evidence="2 3">ATCC BAA-1496</strain>
    </source>
</reference>
<evidence type="ECO:0000313" key="2">
    <source>
        <dbReference type="EMBL" id="PRY53418.1"/>
    </source>
</evidence>
<evidence type="ECO:0000256" key="1">
    <source>
        <dbReference type="SAM" id="Phobius"/>
    </source>
</evidence>
<keyword evidence="1" id="KW-0472">Membrane</keyword>
<evidence type="ECO:0000313" key="3">
    <source>
        <dbReference type="Proteomes" id="UP000237822"/>
    </source>
</evidence>
<accession>A0A2T0U6C7</accession>